<dbReference type="InterPro" id="IPR000873">
    <property type="entry name" value="AMP-dep_synth/lig_dom"/>
</dbReference>
<protein>
    <submittedName>
        <fullName evidence="5">AMP-binding protein</fullName>
    </submittedName>
</protein>
<dbReference type="GO" id="GO:0031956">
    <property type="term" value="F:medium-chain fatty acid-CoA ligase activity"/>
    <property type="evidence" value="ECO:0007669"/>
    <property type="project" value="TreeGrafter"/>
</dbReference>
<gene>
    <name evidence="5" type="ORF">QPX42_00375</name>
</gene>
<dbReference type="CDD" id="cd04433">
    <property type="entry name" value="AFD_class_I"/>
    <property type="match status" value="1"/>
</dbReference>
<evidence type="ECO:0000313" key="6">
    <source>
        <dbReference type="Proteomes" id="UP001224412"/>
    </source>
</evidence>
<dbReference type="EMBL" id="JASNVH010000001">
    <property type="protein sequence ID" value="MDK4306022.1"/>
    <property type="molecule type" value="Genomic_DNA"/>
</dbReference>
<evidence type="ECO:0000259" key="4">
    <source>
        <dbReference type="Pfam" id="PF13193"/>
    </source>
</evidence>
<name>A0AAP4BNP6_9CORY</name>
<dbReference type="AlphaFoldDB" id="A0AAP4BNP6"/>
<evidence type="ECO:0000256" key="1">
    <source>
        <dbReference type="ARBA" id="ARBA00006432"/>
    </source>
</evidence>
<dbReference type="Pfam" id="PF00501">
    <property type="entry name" value="AMP-binding"/>
    <property type="match status" value="1"/>
</dbReference>
<feature type="domain" description="AMP-dependent synthetase/ligase" evidence="3">
    <location>
        <begin position="58"/>
        <end position="414"/>
    </location>
</feature>
<comment type="similarity">
    <text evidence="1">Belongs to the ATP-dependent AMP-binding enzyme family.</text>
</comment>
<evidence type="ECO:0000256" key="2">
    <source>
        <dbReference type="ARBA" id="ARBA00022598"/>
    </source>
</evidence>
<dbReference type="InterPro" id="IPR042099">
    <property type="entry name" value="ANL_N_sf"/>
</dbReference>
<dbReference type="InterPro" id="IPR045851">
    <property type="entry name" value="AMP-bd_C_sf"/>
</dbReference>
<dbReference type="Gene3D" id="3.30.300.30">
    <property type="match status" value="1"/>
</dbReference>
<dbReference type="InterPro" id="IPR020845">
    <property type="entry name" value="AMP-binding_CS"/>
</dbReference>
<keyword evidence="2" id="KW-0436">Ligase</keyword>
<feature type="domain" description="AMP-binding enzyme C-terminal" evidence="4">
    <location>
        <begin position="464"/>
        <end position="539"/>
    </location>
</feature>
<sequence>MSLRDRLEYLATNGKGLAKLVPALWKSGIIAPQQGISALVYSPGILARYWLTTAREIEQAALVSPDRTALIDDDGALSYRDLQTQSKNFARYLHQLPAKEIRLGIMARNGRGIVTPLISKGYAGATLFLLNIGSSPEQLAGCIEENDINVLVIDSEFADRLPAAGSTAADGLHVVIAHEGGEETGKHPVLSEIVHRRTDVKLPRFPKHGNIVLMSSGTTGVPKGIARPEPKLPTVLTTILDAIPWEAGQNVQMTASIFHTWGWAMLNIAFALRSTVVTRRIFDAEACLNDIQEHRCEVLISSPVFYKSMVTLDNTWDYDASSLKVIASSGHALTPQVATDTIERFGPILANIYGSTELTLASAATAQQVAENPTIGGSIANGTLLKILDDNGKEVPRGKVGKVYLRNATTMVGYTNPKHKLDRVGMLQSIGDLGYIDSNGMLHVLGRADEMIIVGGENVYPSSVDNVLDTMPGIADHYAKGVDDDDTFSRIAAWIVKDPDGPEISADDVREWVRTRLAEHSVPRDVHFVDELPRNATGKVIPRKLSA</sequence>
<dbReference type="GO" id="GO:0006631">
    <property type="term" value="P:fatty acid metabolic process"/>
    <property type="evidence" value="ECO:0007669"/>
    <property type="project" value="TreeGrafter"/>
</dbReference>
<dbReference type="PROSITE" id="PS00455">
    <property type="entry name" value="AMP_BINDING"/>
    <property type="match status" value="1"/>
</dbReference>
<dbReference type="RefSeq" id="WP_284588691.1">
    <property type="nucleotide sequence ID" value="NZ_JASNUC010000001.1"/>
</dbReference>
<organism evidence="5 6">
    <name type="scientific">Corynebacterium pseudodiphtheriticum</name>
    <dbReference type="NCBI Taxonomy" id="37637"/>
    <lineage>
        <taxon>Bacteria</taxon>
        <taxon>Bacillati</taxon>
        <taxon>Actinomycetota</taxon>
        <taxon>Actinomycetes</taxon>
        <taxon>Mycobacteriales</taxon>
        <taxon>Corynebacteriaceae</taxon>
        <taxon>Corynebacterium</taxon>
    </lineage>
</organism>
<evidence type="ECO:0000259" key="3">
    <source>
        <dbReference type="Pfam" id="PF00501"/>
    </source>
</evidence>
<comment type="caution">
    <text evidence="5">The sequence shown here is derived from an EMBL/GenBank/DDBJ whole genome shotgun (WGS) entry which is preliminary data.</text>
</comment>
<evidence type="ECO:0000313" key="5">
    <source>
        <dbReference type="EMBL" id="MDK4306022.1"/>
    </source>
</evidence>
<dbReference type="PANTHER" id="PTHR43201:SF5">
    <property type="entry name" value="MEDIUM-CHAIN ACYL-COA LIGASE ACSF2, MITOCHONDRIAL"/>
    <property type="match status" value="1"/>
</dbReference>
<dbReference type="PANTHER" id="PTHR43201">
    <property type="entry name" value="ACYL-COA SYNTHETASE"/>
    <property type="match status" value="1"/>
</dbReference>
<dbReference type="Proteomes" id="UP001224412">
    <property type="component" value="Unassembled WGS sequence"/>
</dbReference>
<proteinExistence type="inferred from homology"/>
<accession>A0AAP4BNP6</accession>
<dbReference type="InterPro" id="IPR025110">
    <property type="entry name" value="AMP-bd_C"/>
</dbReference>
<dbReference type="Pfam" id="PF13193">
    <property type="entry name" value="AMP-binding_C"/>
    <property type="match status" value="1"/>
</dbReference>
<reference evidence="5" key="1">
    <citation type="submission" date="2023-05" db="EMBL/GenBank/DDBJ databases">
        <title>Metabolic capabilities are highly conserved among human nasal-associated Corynebacterium species in pangenomic analyses.</title>
        <authorList>
            <person name="Tran T.H."/>
            <person name="Roberts A.Q."/>
            <person name="Escapa I.F."/>
            <person name="Gao W."/>
            <person name="Conlan S."/>
            <person name="Kong H."/>
            <person name="Segre J.A."/>
            <person name="Kelly M.S."/>
            <person name="Lemon K.P."/>
        </authorList>
    </citation>
    <scope>NUCLEOTIDE SEQUENCE</scope>
    <source>
        <strain evidence="5">KPL2773</strain>
    </source>
</reference>
<dbReference type="Gene3D" id="3.40.50.12780">
    <property type="entry name" value="N-terminal domain of ligase-like"/>
    <property type="match status" value="1"/>
</dbReference>
<dbReference type="SUPFAM" id="SSF56801">
    <property type="entry name" value="Acetyl-CoA synthetase-like"/>
    <property type="match status" value="1"/>
</dbReference>